<dbReference type="EMBL" id="BNJQ01000037">
    <property type="protein sequence ID" value="GHP11977.1"/>
    <property type="molecule type" value="Genomic_DNA"/>
</dbReference>
<keyword evidence="10" id="KW-0812">Transmembrane</keyword>
<dbReference type="PANTHER" id="PTHR33146">
    <property type="entry name" value="ENDONUCLEASE 4"/>
    <property type="match status" value="1"/>
</dbReference>
<dbReference type="GO" id="GO:0000014">
    <property type="term" value="F:single-stranded DNA endodeoxyribonuclease activity"/>
    <property type="evidence" value="ECO:0007669"/>
    <property type="project" value="UniProtKB-ARBA"/>
</dbReference>
<dbReference type="OrthoDB" id="441446at2759"/>
<dbReference type="InterPro" id="IPR008947">
    <property type="entry name" value="PLipase_C/P1_nuclease_dom_sf"/>
</dbReference>
<evidence type="ECO:0000256" key="7">
    <source>
        <dbReference type="ARBA" id="ARBA00022801"/>
    </source>
</evidence>
<evidence type="ECO:0000256" key="9">
    <source>
        <dbReference type="ARBA" id="ARBA00023180"/>
    </source>
</evidence>
<feature type="transmembrane region" description="Helical" evidence="10">
    <location>
        <begin position="448"/>
        <end position="473"/>
    </location>
</feature>
<gene>
    <name evidence="11" type="ORF">PPROV_001070400</name>
</gene>
<accession>A0A830I4D1</accession>
<comment type="catalytic activity">
    <reaction evidence="1">
        <text>Endonucleolytic cleavage to 5'-phosphomononucleotide and 5'-phosphooligonucleotide end-products.</text>
        <dbReference type="EC" id="3.1.30.1"/>
    </reaction>
</comment>
<keyword evidence="4" id="KW-0540">Nuclease</keyword>
<comment type="caution">
    <text evidence="11">The sequence shown here is derived from an EMBL/GenBank/DDBJ whole genome shotgun (WGS) entry which is preliminary data.</text>
</comment>
<keyword evidence="10" id="KW-0472">Membrane</keyword>
<dbReference type="PANTHER" id="PTHR33146:SF10">
    <property type="entry name" value="STRAND-SPECIFIC NUCLEASE, PUTATIVE-RELATED"/>
    <property type="match status" value="1"/>
</dbReference>
<evidence type="ECO:0000256" key="4">
    <source>
        <dbReference type="ARBA" id="ARBA00022722"/>
    </source>
</evidence>
<keyword evidence="6" id="KW-0255">Endonuclease</keyword>
<organism evidence="11 12">
    <name type="scientific">Pycnococcus provasolii</name>
    <dbReference type="NCBI Taxonomy" id="41880"/>
    <lineage>
        <taxon>Eukaryota</taxon>
        <taxon>Viridiplantae</taxon>
        <taxon>Chlorophyta</taxon>
        <taxon>Pseudoscourfieldiophyceae</taxon>
        <taxon>Pseudoscourfieldiales</taxon>
        <taxon>Pycnococcaceae</taxon>
        <taxon>Pycnococcus</taxon>
    </lineage>
</organism>
<dbReference type="Pfam" id="PF02265">
    <property type="entry name" value="S1-P1_nuclease"/>
    <property type="match status" value="1"/>
</dbReference>
<keyword evidence="9" id="KW-0325">Glycoprotein</keyword>
<keyword evidence="10" id="KW-1133">Transmembrane helix</keyword>
<keyword evidence="8" id="KW-1015">Disulfide bond</keyword>
<evidence type="ECO:0000256" key="1">
    <source>
        <dbReference type="ARBA" id="ARBA00000245"/>
    </source>
</evidence>
<evidence type="ECO:0000256" key="2">
    <source>
        <dbReference type="ARBA" id="ARBA00009547"/>
    </source>
</evidence>
<dbReference type="InterPro" id="IPR003154">
    <property type="entry name" value="S1/P1nuclease"/>
</dbReference>
<evidence type="ECO:0000256" key="10">
    <source>
        <dbReference type="SAM" id="Phobius"/>
    </source>
</evidence>
<name>A0A830I4D1_9CHLO</name>
<dbReference type="Proteomes" id="UP000660262">
    <property type="component" value="Unassembled WGS sequence"/>
</dbReference>
<evidence type="ECO:0000313" key="11">
    <source>
        <dbReference type="EMBL" id="GHP11977.1"/>
    </source>
</evidence>
<protein>
    <recommendedName>
        <fullName evidence="3">Aspergillus nuclease S1</fullName>
        <ecNumber evidence="3">3.1.30.1</ecNumber>
    </recommendedName>
</protein>
<keyword evidence="7" id="KW-0378">Hydrolase</keyword>
<comment type="similarity">
    <text evidence="2">Belongs to the nuclease type I family.</text>
</comment>
<evidence type="ECO:0000256" key="5">
    <source>
        <dbReference type="ARBA" id="ARBA00022723"/>
    </source>
</evidence>
<reference evidence="11" key="1">
    <citation type="submission" date="2020-10" db="EMBL/GenBank/DDBJ databases">
        <title>Unveiling of a novel bifunctional photoreceptor, Dualchrome1, isolated from a cosmopolitan green alga.</title>
        <authorList>
            <person name="Suzuki S."/>
            <person name="Kawachi M."/>
        </authorList>
    </citation>
    <scope>NUCLEOTIDE SEQUENCE</scope>
    <source>
        <strain evidence="11">NIES 2893</strain>
    </source>
</reference>
<dbReference type="GO" id="GO:0046872">
    <property type="term" value="F:metal ion binding"/>
    <property type="evidence" value="ECO:0007669"/>
    <property type="project" value="UniProtKB-KW"/>
</dbReference>
<sequence length="501" mass="52876">MVSRTRAWSAPGHMVVGALAHAILKNRQQGANPGGNNGGGVDFNAHPEVANAADDVLASLAPLAINASAFASGAVWMDHLKSAGMQSLSHWHYVDMPLQPLCATQLATCEPLDVNELDHFNALWALKEATHALKNHRADAFVHTFNLRVLLHIVGDIHQPLHTVSRYSKVLPHGDRGGNSVHVENDDVEATFQSARLVGGKKPAPQVARPARNNLNGVWDSAVGALSDVVYSTYPPACPTCIGVNVDDITRYADELLAGFPTPAAALGDVSTQHDDFEAWADEANAIAENVAYRDATHPERELEGLDDSHHTVRLDEAYVAKGASICERQMAKAGWRLALLLEDIYDARAPPTVATLQQADCALTATTTSATKMPSVGGGDGTGGASGGGGGACDRGKCIQVCEEYDAEKKAAQAVADSAGSFSHYVDYTDESSKSTSKSSSKSSKTLNVMVIIIVAIVCFVAGFAIAVYGTLAAAKSGYLHAYVPQTGFAHLASVETDEL</sequence>
<dbReference type="GO" id="GO:0003676">
    <property type="term" value="F:nucleic acid binding"/>
    <property type="evidence" value="ECO:0007669"/>
    <property type="project" value="InterPro"/>
</dbReference>
<dbReference type="CDD" id="cd11010">
    <property type="entry name" value="S1-P1_nuclease"/>
    <property type="match status" value="1"/>
</dbReference>
<dbReference type="GO" id="GO:0006308">
    <property type="term" value="P:DNA catabolic process"/>
    <property type="evidence" value="ECO:0007669"/>
    <property type="project" value="InterPro"/>
</dbReference>
<dbReference type="AlphaFoldDB" id="A0A830I4D1"/>
<evidence type="ECO:0000313" key="12">
    <source>
        <dbReference type="Proteomes" id="UP000660262"/>
    </source>
</evidence>
<evidence type="ECO:0000256" key="8">
    <source>
        <dbReference type="ARBA" id="ARBA00023157"/>
    </source>
</evidence>
<dbReference type="Gene3D" id="1.10.575.10">
    <property type="entry name" value="P1 Nuclease"/>
    <property type="match status" value="1"/>
</dbReference>
<proteinExistence type="inferred from homology"/>
<dbReference type="GO" id="GO:0004521">
    <property type="term" value="F:RNA endonuclease activity"/>
    <property type="evidence" value="ECO:0007669"/>
    <property type="project" value="UniProtKB-ARBA"/>
</dbReference>
<evidence type="ECO:0000256" key="3">
    <source>
        <dbReference type="ARBA" id="ARBA00012562"/>
    </source>
</evidence>
<keyword evidence="5" id="KW-0479">Metal-binding</keyword>
<dbReference type="EC" id="3.1.30.1" evidence="3"/>
<keyword evidence="12" id="KW-1185">Reference proteome</keyword>
<dbReference type="SUPFAM" id="SSF48537">
    <property type="entry name" value="Phospholipase C/P1 nuclease"/>
    <property type="match status" value="1"/>
</dbReference>
<evidence type="ECO:0000256" key="6">
    <source>
        <dbReference type="ARBA" id="ARBA00022759"/>
    </source>
</evidence>